<evidence type="ECO:0000259" key="1">
    <source>
        <dbReference type="Pfam" id="PF00931"/>
    </source>
</evidence>
<evidence type="ECO:0000313" key="3">
    <source>
        <dbReference type="Proteomes" id="UP000054166"/>
    </source>
</evidence>
<name>A0A0C3FZ38_PILCF</name>
<organism evidence="2 3">
    <name type="scientific">Piloderma croceum (strain F 1598)</name>
    <dbReference type="NCBI Taxonomy" id="765440"/>
    <lineage>
        <taxon>Eukaryota</taxon>
        <taxon>Fungi</taxon>
        <taxon>Dikarya</taxon>
        <taxon>Basidiomycota</taxon>
        <taxon>Agaricomycotina</taxon>
        <taxon>Agaricomycetes</taxon>
        <taxon>Agaricomycetidae</taxon>
        <taxon>Atheliales</taxon>
        <taxon>Atheliaceae</taxon>
        <taxon>Piloderma</taxon>
    </lineage>
</organism>
<dbReference type="InterPro" id="IPR002182">
    <property type="entry name" value="NB-ARC"/>
</dbReference>
<dbReference type="SUPFAM" id="SSF52540">
    <property type="entry name" value="P-loop containing nucleoside triphosphate hydrolases"/>
    <property type="match status" value="1"/>
</dbReference>
<keyword evidence="3" id="KW-1185">Reference proteome</keyword>
<reference evidence="2 3" key="1">
    <citation type="submission" date="2014-04" db="EMBL/GenBank/DDBJ databases">
        <authorList>
            <consortium name="DOE Joint Genome Institute"/>
            <person name="Kuo A."/>
            <person name="Tarkka M."/>
            <person name="Buscot F."/>
            <person name="Kohler A."/>
            <person name="Nagy L.G."/>
            <person name="Floudas D."/>
            <person name="Copeland A."/>
            <person name="Barry K.W."/>
            <person name="Cichocki N."/>
            <person name="Veneault-Fourrey C."/>
            <person name="LaButti K."/>
            <person name="Lindquist E.A."/>
            <person name="Lipzen A."/>
            <person name="Lundell T."/>
            <person name="Morin E."/>
            <person name="Murat C."/>
            <person name="Sun H."/>
            <person name="Tunlid A."/>
            <person name="Henrissat B."/>
            <person name="Grigoriev I.V."/>
            <person name="Hibbett D.S."/>
            <person name="Martin F."/>
            <person name="Nordberg H.P."/>
            <person name="Cantor M.N."/>
            <person name="Hua S.X."/>
        </authorList>
    </citation>
    <scope>NUCLEOTIDE SEQUENCE [LARGE SCALE GENOMIC DNA]</scope>
    <source>
        <strain evidence="2 3">F 1598</strain>
    </source>
</reference>
<evidence type="ECO:0000313" key="2">
    <source>
        <dbReference type="EMBL" id="KIM89575.1"/>
    </source>
</evidence>
<dbReference type="Pfam" id="PF13424">
    <property type="entry name" value="TPR_12"/>
    <property type="match status" value="3"/>
</dbReference>
<feature type="domain" description="NB-ARC" evidence="1">
    <location>
        <begin position="60"/>
        <end position="208"/>
    </location>
</feature>
<protein>
    <recommendedName>
        <fullName evidence="1">NB-ARC domain-containing protein</fullName>
    </recommendedName>
</protein>
<dbReference type="Proteomes" id="UP000054166">
    <property type="component" value="Unassembled WGS sequence"/>
</dbReference>
<gene>
    <name evidence="2" type="ORF">PILCRDRAFT_1920</name>
</gene>
<sequence length="806" mass="90826">MAQQNFDARHGTNISVGRDQINLYHTSRLSSSSQLLPALISFNDAPDLLSCHFTGRKKELNYIKSVLSTVHGNAPNRCVVHGIPGIGKTQLALQYAELSYYRQQYSFIFWISGATVEKLNQGLAKVLTIVDHPDRDHPEQSTRLASVRHWFEQSNAWLLVLDNVALDAVAFLRENLPRKNSSGNILMTTRTAIVAEAAASVAGQQHQIFELRAPDLKDATNHLLREAGINADDAVAASTNGAEALVNCVGRLPLAISHVASFAKQSHVNLDDILHIYQSKHKFELISWENKLSRYEQKSVAITFSIQLEELERQSTDFGNFLKVLSFFDTESIPIKMITEGVDDLQLQIASDSSTPPLKPKRWRSLFPKIKSQWGWRGKHHAGHNYSPVIITTSTWIMTPKLESLINLISSPVHLQQAIQKLHCLSLVGYESTTASSAPNAITAVLRIHDLVQFMIQESMRREDMHDQWFNFAARLVCGAFRHVDDPTSQMCWAQCEMLSPHMQSLTRCDDEHAVKNYEFNEVSIGISQYLWSRGRYSEAETLSRRALAGTEILLGPQHLGTLRAVHQLAIVYDSQGRYKEAETLYGRVLKGRQKLLGSKHMDTLGTVHNLASTYQSQGRYSQAEMLYRRALAGSEKLLGHQHPNTLHTVHNLAIVYQLQGRCHKAETLFKRALAGREKVIGPDHLDTLGTLNNLANDYRLQGRYVEAETLLRRALAGREKVLGSEHPDTLQTIGNLAIIYKSQGRYGEAEKLYRRSLAGFEKVLGIEHPDTLRTVRNLTNFLMDQCRYEEATIVIDRFPLAFQSQ</sequence>
<dbReference type="InterPro" id="IPR011990">
    <property type="entry name" value="TPR-like_helical_dom_sf"/>
</dbReference>
<dbReference type="GO" id="GO:0043531">
    <property type="term" value="F:ADP binding"/>
    <property type="evidence" value="ECO:0007669"/>
    <property type="project" value="InterPro"/>
</dbReference>
<dbReference type="SUPFAM" id="SSF48452">
    <property type="entry name" value="TPR-like"/>
    <property type="match status" value="2"/>
</dbReference>
<reference evidence="3" key="2">
    <citation type="submission" date="2015-01" db="EMBL/GenBank/DDBJ databases">
        <title>Evolutionary Origins and Diversification of the Mycorrhizal Mutualists.</title>
        <authorList>
            <consortium name="DOE Joint Genome Institute"/>
            <consortium name="Mycorrhizal Genomics Consortium"/>
            <person name="Kohler A."/>
            <person name="Kuo A."/>
            <person name="Nagy L.G."/>
            <person name="Floudas D."/>
            <person name="Copeland A."/>
            <person name="Barry K.W."/>
            <person name="Cichocki N."/>
            <person name="Veneault-Fourrey C."/>
            <person name="LaButti K."/>
            <person name="Lindquist E.A."/>
            <person name="Lipzen A."/>
            <person name="Lundell T."/>
            <person name="Morin E."/>
            <person name="Murat C."/>
            <person name="Riley R."/>
            <person name="Ohm R."/>
            <person name="Sun H."/>
            <person name="Tunlid A."/>
            <person name="Henrissat B."/>
            <person name="Grigoriev I.V."/>
            <person name="Hibbett D.S."/>
            <person name="Martin F."/>
        </authorList>
    </citation>
    <scope>NUCLEOTIDE SEQUENCE [LARGE SCALE GENOMIC DNA]</scope>
    <source>
        <strain evidence="3">F 1598</strain>
    </source>
</reference>
<dbReference type="InterPro" id="IPR053137">
    <property type="entry name" value="NLR-like"/>
</dbReference>
<dbReference type="PANTHER" id="PTHR46082:SF6">
    <property type="entry name" value="AAA+ ATPASE DOMAIN-CONTAINING PROTEIN-RELATED"/>
    <property type="match status" value="1"/>
</dbReference>
<dbReference type="PRINTS" id="PR00381">
    <property type="entry name" value="KINESINLIGHT"/>
</dbReference>
<dbReference type="STRING" id="765440.A0A0C3FZ38"/>
<dbReference type="InterPro" id="IPR019734">
    <property type="entry name" value="TPR_rpt"/>
</dbReference>
<dbReference type="Gene3D" id="1.25.40.10">
    <property type="entry name" value="Tetratricopeptide repeat domain"/>
    <property type="match status" value="2"/>
</dbReference>
<dbReference type="Pfam" id="PF00931">
    <property type="entry name" value="NB-ARC"/>
    <property type="match status" value="1"/>
</dbReference>
<dbReference type="EMBL" id="KN832974">
    <property type="protein sequence ID" value="KIM89575.1"/>
    <property type="molecule type" value="Genomic_DNA"/>
</dbReference>
<dbReference type="Gene3D" id="3.40.50.300">
    <property type="entry name" value="P-loop containing nucleotide triphosphate hydrolases"/>
    <property type="match status" value="1"/>
</dbReference>
<accession>A0A0C3FZ38</accession>
<dbReference type="AlphaFoldDB" id="A0A0C3FZ38"/>
<dbReference type="InterPro" id="IPR027417">
    <property type="entry name" value="P-loop_NTPase"/>
</dbReference>
<dbReference type="InParanoid" id="A0A0C3FZ38"/>
<proteinExistence type="predicted"/>
<dbReference type="OrthoDB" id="10260758at2759"/>
<dbReference type="HOGENOM" id="CLU_000288_125_8_1"/>
<dbReference type="PANTHER" id="PTHR46082">
    <property type="entry name" value="ATP/GTP-BINDING PROTEIN-RELATED"/>
    <property type="match status" value="1"/>
</dbReference>
<dbReference type="SMART" id="SM00028">
    <property type="entry name" value="TPR"/>
    <property type="match status" value="5"/>
</dbReference>